<dbReference type="InterPro" id="IPR008044">
    <property type="entry name" value="Phage_lysin"/>
</dbReference>
<protein>
    <submittedName>
        <fullName evidence="6">Peptidoglycan hydrolase</fullName>
    </submittedName>
</protein>
<keyword evidence="3 6" id="KW-0378">Hydrolase</keyword>
<dbReference type="Gene3D" id="3.90.1720.10">
    <property type="entry name" value="endopeptidase domain like (from Nostoc punctiforme)"/>
    <property type="match status" value="1"/>
</dbReference>
<reference evidence="6" key="1">
    <citation type="journal article" date="2021" name="Proc. Natl. Acad. Sci. U.S.A.">
        <title>A Catalog of Tens of Thousands of Viruses from Human Metagenomes Reveals Hidden Associations with Chronic Diseases.</title>
        <authorList>
            <person name="Tisza M.J."/>
            <person name="Buck C.B."/>
        </authorList>
    </citation>
    <scope>NUCLEOTIDE SEQUENCE</scope>
    <source>
        <strain evidence="6">Ctjuy3</strain>
    </source>
</reference>
<dbReference type="GO" id="GO:0008234">
    <property type="term" value="F:cysteine-type peptidase activity"/>
    <property type="evidence" value="ECO:0007669"/>
    <property type="project" value="UniProtKB-KW"/>
</dbReference>
<keyword evidence="4" id="KW-0788">Thiol protease</keyword>
<dbReference type="InterPro" id="IPR038765">
    <property type="entry name" value="Papain-like_cys_pep_sf"/>
</dbReference>
<accession>A0A8S5U065</accession>
<dbReference type="GO" id="GO:0001897">
    <property type="term" value="P:symbiont-mediated cytolysis of host cell"/>
    <property type="evidence" value="ECO:0007669"/>
    <property type="project" value="UniProtKB-ARBA"/>
</dbReference>
<sequence length="288" mass="31820">MIRKDINMSVQQSIVNGLTSRRGLITYSMFGSRNGSDGTGDCSGIMSQALKEAGIPIQGLPSTVTLGQQLANNGFYRVARNESWDALTGDIVLMSWGADMSSSGGAGGHVGVMIDDTYFISCDYSTQGAPGQAINTYPWNDYYGWNQPAYIEVWRYADTAPQTNNQANTAVIPQSKAYYEANEVKFVNGIWQIKCDYLVPIGFDWTENGIPVSMVNWVDADGNDLPDGADQDFKAGMFFSFASDETNIADTGDGGYYGGYYYRHFEFGQFGTVWLSCWDKDDLVNYYE</sequence>
<dbReference type="Pfam" id="PF05382">
    <property type="entry name" value="Amidase_5"/>
    <property type="match status" value="1"/>
</dbReference>
<evidence type="ECO:0000256" key="3">
    <source>
        <dbReference type="ARBA" id="ARBA00022801"/>
    </source>
</evidence>
<evidence type="ECO:0000256" key="1">
    <source>
        <dbReference type="ARBA" id="ARBA00007074"/>
    </source>
</evidence>
<dbReference type="SUPFAM" id="SSF54001">
    <property type="entry name" value="Cysteine proteinases"/>
    <property type="match status" value="1"/>
</dbReference>
<evidence type="ECO:0000259" key="5">
    <source>
        <dbReference type="PROSITE" id="PS51935"/>
    </source>
</evidence>
<dbReference type="InterPro" id="IPR038263">
    <property type="entry name" value="Lytic_exo_TRD_sf"/>
</dbReference>
<dbReference type="EMBL" id="BK015970">
    <property type="protein sequence ID" value="DAF87838.1"/>
    <property type="molecule type" value="Genomic_DNA"/>
</dbReference>
<name>A0A8S5U065_9CAUD</name>
<evidence type="ECO:0000313" key="6">
    <source>
        <dbReference type="EMBL" id="DAF87838.1"/>
    </source>
</evidence>
<organism evidence="6">
    <name type="scientific">Siphoviridae sp. ctjuy3</name>
    <dbReference type="NCBI Taxonomy" id="2825637"/>
    <lineage>
        <taxon>Viruses</taxon>
        <taxon>Duplodnaviria</taxon>
        <taxon>Heunggongvirae</taxon>
        <taxon>Uroviricota</taxon>
        <taxon>Caudoviricetes</taxon>
    </lineage>
</organism>
<keyword evidence="2" id="KW-0645">Protease</keyword>
<dbReference type="GO" id="GO:0006508">
    <property type="term" value="P:proteolysis"/>
    <property type="evidence" value="ECO:0007669"/>
    <property type="project" value="UniProtKB-KW"/>
</dbReference>
<proteinExistence type="inferred from homology"/>
<dbReference type="Pfam" id="PF16775">
    <property type="entry name" value="ZoocinA_TRD"/>
    <property type="match status" value="1"/>
</dbReference>
<dbReference type="Gene3D" id="2.40.50.670">
    <property type="match status" value="1"/>
</dbReference>
<evidence type="ECO:0000256" key="2">
    <source>
        <dbReference type="ARBA" id="ARBA00022670"/>
    </source>
</evidence>
<dbReference type="InterPro" id="IPR000064">
    <property type="entry name" value="NLP_P60_dom"/>
</dbReference>
<dbReference type="PROSITE" id="PS51935">
    <property type="entry name" value="NLPC_P60"/>
    <property type="match status" value="1"/>
</dbReference>
<feature type="domain" description="NlpC/P60" evidence="5">
    <location>
        <begin position="8"/>
        <end position="157"/>
    </location>
</feature>
<dbReference type="InterPro" id="IPR031898">
    <property type="entry name" value="ZoocinA_TRD"/>
</dbReference>
<comment type="similarity">
    <text evidence="1">Belongs to the peptidase C40 family.</text>
</comment>
<evidence type="ECO:0000256" key="4">
    <source>
        <dbReference type="ARBA" id="ARBA00022807"/>
    </source>
</evidence>